<feature type="transmembrane region" description="Helical" evidence="1">
    <location>
        <begin position="45"/>
        <end position="69"/>
    </location>
</feature>
<reference evidence="2 3" key="1">
    <citation type="submission" date="2013-08" db="EMBL/GenBank/DDBJ databases">
        <authorList>
            <person name="Durkin A.S."/>
            <person name="Haft D.R."/>
            <person name="McCorrison J."/>
            <person name="Torralba M."/>
            <person name="Gillis M."/>
            <person name="Haft D.H."/>
            <person name="Methe B."/>
            <person name="Sutton G."/>
            <person name="Nelson K.E."/>
        </authorList>
    </citation>
    <scope>NUCLEOTIDE SEQUENCE [LARGE SCALE GENOMIC DNA]</scope>
    <source>
        <strain evidence="2 3">F0493</strain>
    </source>
</reference>
<dbReference type="GO" id="GO:0043190">
    <property type="term" value="C:ATP-binding cassette (ABC) transporter complex"/>
    <property type="evidence" value="ECO:0007669"/>
    <property type="project" value="InterPro"/>
</dbReference>
<dbReference type="PANTHER" id="PTHR30188:SF4">
    <property type="entry name" value="PROTEIN TRIGALACTOSYLDIACYLGLYCEROL 1, CHLOROPLASTIC"/>
    <property type="match status" value="1"/>
</dbReference>
<evidence type="ECO:0000313" key="3">
    <source>
        <dbReference type="Proteomes" id="UP000017023"/>
    </source>
</evidence>
<protein>
    <submittedName>
        <fullName evidence="2">Permease</fullName>
    </submittedName>
</protein>
<dbReference type="RefSeq" id="WP_021824990.1">
    <property type="nucleotide sequence ID" value="NZ_AWGW01000007.1"/>
</dbReference>
<dbReference type="AlphaFoldDB" id="U2MJS9"/>
<sequence>MFIFKPLYNYLTTFGSYLILMWRSFAIPDRMRMFFKRYTKEMSQLGVDSIGIVLLISFFIGAVICIQMKVNIQSPWMPRWVSGYTTREIMLLEFSSSIMCLILAGKVGSNIASELGTMRVTQQIDALDIMGVNSANYLILPKILGLVTMMPFLVIFSSALGILGAYSTAYIGHLLTPDDLTLGIQHSFNSWFIWMSILKSMFFAFIIASVSSFFGYTVEGGSVEVGKASTDAVVSSSVLILFSDVFLTQLLS</sequence>
<keyword evidence="1" id="KW-0472">Membrane</keyword>
<comment type="caution">
    <text evidence="2">The sequence shown here is derived from an EMBL/GenBank/DDBJ whole genome shotgun (WGS) entry which is preliminary data.</text>
</comment>
<gene>
    <name evidence="2" type="ORF">HMPREF9145_0377</name>
</gene>
<dbReference type="InterPro" id="IPR030802">
    <property type="entry name" value="Permease_MalE"/>
</dbReference>
<accession>U2MJS9</accession>
<name>U2MJS9_9BACT</name>
<dbReference type="EMBL" id="AWGW01000007">
    <property type="protein sequence ID" value="ERK01925.1"/>
    <property type="molecule type" value="Genomic_DNA"/>
</dbReference>
<dbReference type="PATRIC" id="fig|1395125.3.peg.983"/>
<evidence type="ECO:0000313" key="2">
    <source>
        <dbReference type="EMBL" id="ERK01925.1"/>
    </source>
</evidence>
<keyword evidence="1" id="KW-0812">Transmembrane</keyword>
<feature type="transmembrane region" description="Helical" evidence="1">
    <location>
        <begin position="143"/>
        <end position="171"/>
    </location>
</feature>
<dbReference type="PANTHER" id="PTHR30188">
    <property type="entry name" value="ABC TRANSPORTER PERMEASE PROTEIN-RELATED"/>
    <property type="match status" value="1"/>
</dbReference>
<dbReference type="GO" id="GO:0005548">
    <property type="term" value="F:phospholipid transporter activity"/>
    <property type="evidence" value="ECO:0007669"/>
    <property type="project" value="TreeGrafter"/>
</dbReference>
<feature type="transmembrane region" description="Helical" evidence="1">
    <location>
        <begin position="6"/>
        <end position="25"/>
    </location>
</feature>
<feature type="transmembrane region" description="Helical" evidence="1">
    <location>
        <begin position="191"/>
        <end position="216"/>
    </location>
</feature>
<dbReference type="Pfam" id="PF02405">
    <property type="entry name" value="MlaE"/>
    <property type="match status" value="1"/>
</dbReference>
<keyword evidence="1" id="KW-1133">Transmembrane helix</keyword>
<proteinExistence type="predicted"/>
<dbReference type="GeneID" id="78497605"/>
<dbReference type="Proteomes" id="UP000017023">
    <property type="component" value="Unassembled WGS sequence"/>
</dbReference>
<evidence type="ECO:0000256" key="1">
    <source>
        <dbReference type="SAM" id="Phobius"/>
    </source>
</evidence>
<organism evidence="2 3">
    <name type="scientific">Segatella salivae F0493</name>
    <dbReference type="NCBI Taxonomy" id="1395125"/>
    <lineage>
        <taxon>Bacteria</taxon>
        <taxon>Pseudomonadati</taxon>
        <taxon>Bacteroidota</taxon>
        <taxon>Bacteroidia</taxon>
        <taxon>Bacteroidales</taxon>
        <taxon>Prevotellaceae</taxon>
        <taxon>Segatella</taxon>
    </lineage>
</organism>